<dbReference type="PANTHER" id="PTHR12652">
    <property type="entry name" value="PEROXISOMAL BIOGENESIS FACTOR 11"/>
    <property type="match status" value="1"/>
</dbReference>
<reference evidence="5" key="1">
    <citation type="submission" date="2021-01" db="EMBL/GenBank/DDBJ databases">
        <title>Metabolic potential, ecology and presence of endohyphal bacteria is reflected in genomic diversity of Mucoromycotina.</title>
        <authorList>
            <person name="Muszewska A."/>
            <person name="Okrasinska A."/>
            <person name="Steczkiewicz K."/>
            <person name="Drgas O."/>
            <person name="Orlowska M."/>
            <person name="Perlinska-Lenart U."/>
            <person name="Aleksandrzak-Piekarczyk T."/>
            <person name="Szatraj K."/>
            <person name="Zielenkiewicz U."/>
            <person name="Pilsyk S."/>
            <person name="Malc E."/>
            <person name="Mieczkowski P."/>
            <person name="Kruszewska J.S."/>
            <person name="Biernat P."/>
            <person name="Pawlowska J."/>
        </authorList>
    </citation>
    <scope>NUCLEOTIDE SEQUENCE</scope>
    <source>
        <strain evidence="5">WA0000018081</strain>
    </source>
</reference>
<evidence type="ECO:0008006" key="7">
    <source>
        <dbReference type="Google" id="ProtNLM"/>
    </source>
</evidence>
<protein>
    <recommendedName>
        <fullName evidence="7">Peroxisomal biogenesis factor 11</fullName>
    </recommendedName>
</protein>
<keyword evidence="6" id="KW-1185">Reference proteome</keyword>
<evidence type="ECO:0000256" key="2">
    <source>
        <dbReference type="ARBA" id="ARBA00023136"/>
    </source>
</evidence>
<evidence type="ECO:0000256" key="1">
    <source>
        <dbReference type="ARBA" id="ARBA00022593"/>
    </source>
</evidence>
<dbReference type="AlphaFoldDB" id="A0A8H7SXV1"/>
<dbReference type="InterPro" id="IPR008733">
    <property type="entry name" value="PEX11"/>
</dbReference>
<dbReference type="PANTHER" id="PTHR12652:SF50">
    <property type="entry name" value="PEROXIN 11"/>
    <property type="match status" value="1"/>
</dbReference>
<evidence type="ECO:0000256" key="3">
    <source>
        <dbReference type="ARBA" id="ARBA00023140"/>
    </source>
</evidence>
<dbReference type="GO" id="GO:0005778">
    <property type="term" value="C:peroxisomal membrane"/>
    <property type="evidence" value="ECO:0007669"/>
    <property type="project" value="UniProtKB-SubCell"/>
</dbReference>
<comment type="subcellular location">
    <subcellularLocation>
        <location evidence="4">Peroxisome membrane</location>
    </subcellularLocation>
</comment>
<organism evidence="5 6">
    <name type="scientific">Thamnidium elegans</name>
    <dbReference type="NCBI Taxonomy" id="101142"/>
    <lineage>
        <taxon>Eukaryota</taxon>
        <taxon>Fungi</taxon>
        <taxon>Fungi incertae sedis</taxon>
        <taxon>Mucoromycota</taxon>
        <taxon>Mucoromycotina</taxon>
        <taxon>Mucoromycetes</taxon>
        <taxon>Mucorales</taxon>
        <taxon>Mucorineae</taxon>
        <taxon>Mucoraceae</taxon>
        <taxon>Thamnidium</taxon>
    </lineage>
</organism>
<evidence type="ECO:0000313" key="5">
    <source>
        <dbReference type="EMBL" id="KAG2236143.1"/>
    </source>
</evidence>
<gene>
    <name evidence="5" type="ORF">INT48_003762</name>
</gene>
<sequence length="225" mass="25722">MVITEAQITSFNKYLNVTTGREKACRLVQYFARFYAFYLFRTGASKETIQRWVNLKTHLGIGRKFFRLLKPVELAQSSIKSLGLSDPVLRSTQTIKFTCNFFYYTSEAMNLFDTIKFYKLQDPKRVTEFGQKCWLIALTASVISSLYQLKQIQIRSQKSVSDKEGASKLTKEKDATCYQLTQDLVDMLIPLGGLKWLNLDEGIIGIAGMVTSAMAMKSQWKKTNP</sequence>
<dbReference type="GO" id="GO:0016559">
    <property type="term" value="P:peroxisome fission"/>
    <property type="evidence" value="ECO:0007669"/>
    <property type="project" value="InterPro"/>
</dbReference>
<accession>A0A8H7SXV1</accession>
<keyword evidence="2" id="KW-0472">Membrane</keyword>
<dbReference type="OrthoDB" id="411017at2759"/>
<name>A0A8H7SXV1_9FUNG</name>
<evidence type="ECO:0000313" key="6">
    <source>
        <dbReference type="Proteomes" id="UP000613177"/>
    </source>
</evidence>
<dbReference type="Pfam" id="PF05648">
    <property type="entry name" value="PEX11"/>
    <property type="match status" value="1"/>
</dbReference>
<keyword evidence="1" id="KW-0962">Peroxisome biogenesis</keyword>
<dbReference type="EMBL" id="JAEPRE010000021">
    <property type="protein sequence ID" value="KAG2236143.1"/>
    <property type="molecule type" value="Genomic_DNA"/>
</dbReference>
<keyword evidence="3" id="KW-0576">Peroxisome</keyword>
<comment type="caution">
    <text evidence="5">The sequence shown here is derived from an EMBL/GenBank/DDBJ whole genome shotgun (WGS) entry which is preliminary data.</text>
</comment>
<proteinExistence type="predicted"/>
<evidence type="ECO:0000256" key="4">
    <source>
        <dbReference type="ARBA" id="ARBA00046271"/>
    </source>
</evidence>
<dbReference type="Proteomes" id="UP000613177">
    <property type="component" value="Unassembled WGS sequence"/>
</dbReference>